<evidence type="ECO:0000313" key="4">
    <source>
        <dbReference type="Proteomes" id="UP000037210"/>
    </source>
</evidence>
<dbReference type="CDD" id="cd01066">
    <property type="entry name" value="APP_MetAP"/>
    <property type="match status" value="1"/>
</dbReference>
<protein>
    <recommendedName>
        <fullName evidence="5">Peptidase M24 domain-containing protein</fullName>
    </recommendedName>
</protein>
<dbReference type="Pfam" id="PF00557">
    <property type="entry name" value="Peptidase_M24"/>
    <property type="match status" value="1"/>
</dbReference>
<dbReference type="SUPFAM" id="SSF53092">
    <property type="entry name" value="Creatinase/prolidase N-terminal domain"/>
    <property type="match status" value="1"/>
</dbReference>
<dbReference type="InterPro" id="IPR036005">
    <property type="entry name" value="Creatinase/aminopeptidase-like"/>
</dbReference>
<dbReference type="SUPFAM" id="SSF55920">
    <property type="entry name" value="Creatinase/aminopeptidase"/>
    <property type="match status" value="1"/>
</dbReference>
<gene>
    <name evidence="3" type="ORF">AC482_04530</name>
</gene>
<feature type="domain" description="Peptidase M24" evidence="1">
    <location>
        <begin position="176"/>
        <end position="374"/>
    </location>
</feature>
<dbReference type="InterPro" id="IPR000994">
    <property type="entry name" value="Pept_M24"/>
</dbReference>
<evidence type="ECO:0000313" key="3">
    <source>
        <dbReference type="EMBL" id="KON30157.1"/>
    </source>
</evidence>
<proteinExistence type="predicted"/>
<feature type="domain" description="Creatinase N-terminal" evidence="2">
    <location>
        <begin position="4"/>
        <end position="168"/>
    </location>
</feature>
<name>A0A0M0BNJ4_9ARCH</name>
<dbReference type="InterPro" id="IPR000587">
    <property type="entry name" value="Creatinase_N"/>
</dbReference>
<comment type="caution">
    <text evidence="3">The sequence shown here is derived from an EMBL/GenBank/DDBJ whole genome shotgun (WGS) entry which is preliminary data.</text>
</comment>
<dbReference type="Gene3D" id="3.40.350.10">
    <property type="entry name" value="Creatinase/prolidase N-terminal domain"/>
    <property type="match status" value="1"/>
</dbReference>
<dbReference type="Proteomes" id="UP000037210">
    <property type="component" value="Unassembled WGS sequence"/>
</dbReference>
<dbReference type="InterPro" id="IPR029149">
    <property type="entry name" value="Creatin/AminoP/Spt16_N"/>
</dbReference>
<dbReference type="AlphaFoldDB" id="A0A0M0BNJ4"/>
<organism evidence="3 4">
    <name type="scientific">miscellaneous Crenarchaeota group-15 archaeon DG-45</name>
    <dbReference type="NCBI Taxonomy" id="1685127"/>
    <lineage>
        <taxon>Archaea</taxon>
        <taxon>Candidatus Bathyarchaeota</taxon>
        <taxon>MCG-15</taxon>
    </lineage>
</organism>
<evidence type="ECO:0008006" key="5">
    <source>
        <dbReference type="Google" id="ProtNLM"/>
    </source>
</evidence>
<dbReference type="InterPro" id="IPR050659">
    <property type="entry name" value="Peptidase_M24B"/>
</dbReference>
<accession>A0A0M0BNJ4</accession>
<dbReference type="Gene3D" id="3.90.230.10">
    <property type="entry name" value="Creatinase/methionine aminopeptidase superfamily"/>
    <property type="match status" value="1"/>
</dbReference>
<evidence type="ECO:0000259" key="2">
    <source>
        <dbReference type="Pfam" id="PF01321"/>
    </source>
</evidence>
<dbReference type="PANTHER" id="PTHR46112:SF2">
    <property type="entry name" value="XAA-PRO AMINOPEPTIDASE P-RELATED"/>
    <property type="match status" value="1"/>
</dbReference>
<evidence type="ECO:0000259" key="1">
    <source>
        <dbReference type="Pfam" id="PF00557"/>
    </source>
</evidence>
<reference evidence="3 4" key="1">
    <citation type="submission" date="2015-06" db="EMBL/GenBank/DDBJ databases">
        <title>New insights into the roles of widespread benthic archaea in carbon and nitrogen cycling.</title>
        <authorList>
            <person name="Lazar C.S."/>
            <person name="Baker B.J."/>
            <person name="Seitz K.W."/>
            <person name="Hyde A.S."/>
            <person name="Dick G.J."/>
            <person name="Hinrichs K.-U."/>
            <person name="Teske A.P."/>
        </authorList>
    </citation>
    <scope>NUCLEOTIDE SEQUENCE [LARGE SCALE GENOMIC DNA]</scope>
    <source>
        <strain evidence="3">DG-45</strain>
    </source>
</reference>
<dbReference type="EMBL" id="LFWZ01000039">
    <property type="protein sequence ID" value="KON30157.1"/>
    <property type="molecule type" value="Genomic_DNA"/>
</dbReference>
<dbReference type="PANTHER" id="PTHR46112">
    <property type="entry name" value="AMINOPEPTIDASE"/>
    <property type="match status" value="1"/>
</dbReference>
<dbReference type="Pfam" id="PF01321">
    <property type="entry name" value="Creatinase_N"/>
    <property type="match status" value="1"/>
</dbReference>
<sequence length="390" mass="42816">MNMERAYETMQSRGVDAIIASSLENVYYVSDYWSLGRQLRCGTNVFAILPLEGEPAIVAPLNEVDLIVDSGSWIGDVRFYGAFDVDVEEAGEASEQTLRLIDLYRDSKPEADAVSALLGALEARGLSHKVLAVDASGLSSEPMTALPKKLPDAKVVDGLELLREIRLVKTEEEVRRIRRATEISEKSMEDALEIARSEIMEVELAGIFEYSVASDGGRVTYNLIGFGERSAFPHPIPSDSEARRGDIIRMTLGSTWWHYHSNISRTGVIGRPASRMKERWEAIMAAQEAALEAVRPGADISDVHAAAEKELKTAGLRSHSGSYGHGLGVECNERPWIEMGGGELLEGMVINIDVPCLQLGWGGFQLEDTALVTADGFELLTQTERTLYLL</sequence>